<dbReference type="GO" id="GO:0008721">
    <property type="term" value="F:D-serine ammonia-lyase activity"/>
    <property type="evidence" value="ECO:0007669"/>
    <property type="project" value="TreeGrafter"/>
</dbReference>
<evidence type="ECO:0000256" key="5">
    <source>
        <dbReference type="ARBA" id="ARBA00001946"/>
    </source>
</evidence>
<protein>
    <recommendedName>
        <fullName evidence="7">threonine ammonia-lyase</fullName>
        <ecNumber evidence="7">4.3.1.19</ecNumber>
    </recommendedName>
    <alternativeName>
        <fullName evidence="12">Threonine deaminase</fullName>
    </alternativeName>
</protein>
<dbReference type="Proteomes" id="UP000054837">
    <property type="component" value="Unassembled WGS sequence"/>
</dbReference>
<evidence type="ECO:0000313" key="15">
    <source>
        <dbReference type="Proteomes" id="UP000054837"/>
    </source>
</evidence>
<dbReference type="GO" id="GO:0003941">
    <property type="term" value="F:L-serine ammonia-lyase activity"/>
    <property type="evidence" value="ECO:0007669"/>
    <property type="project" value="TreeGrafter"/>
</dbReference>
<comment type="similarity">
    <text evidence="6">Belongs to the serine/threonine dehydratase family.</text>
</comment>
<evidence type="ECO:0000256" key="4">
    <source>
        <dbReference type="ARBA" id="ARBA00001936"/>
    </source>
</evidence>
<organism evidence="14 15">
    <name type="scientific">Serinicoccus chungangensis</name>
    <dbReference type="NCBI Taxonomy" id="767452"/>
    <lineage>
        <taxon>Bacteria</taxon>
        <taxon>Bacillati</taxon>
        <taxon>Actinomycetota</taxon>
        <taxon>Actinomycetes</taxon>
        <taxon>Micrococcales</taxon>
        <taxon>Ornithinimicrobiaceae</taxon>
        <taxon>Serinicoccus</taxon>
    </lineage>
</organism>
<evidence type="ECO:0000256" key="1">
    <source>
        <dbReference type="ARBA" id="ARBA00001274"/>
    </source>
</evidence>
<dbReference type="FunFam" id="3.40.50.1100:FF:000005">
    <property type="entry name" value="Threonine dehydratase catabolic"/>
    <property type="match status" value="1"/>
</dbReference>
<dbReference type="NCBIfam" id="NF005454">
    <property type="entry name" value="PRK07048.1"/>
    <property type="match status" value="1"/>
</dbReference>
<evidence type="ECO:0000256" key="12">
    <source>
        <dbReference type="ARBA" id="ARBA00031427"/>
    </source>
</evidence>
<dbReference type="STRING" id="767452.AVL62_08145"/>
<comment type="function">
    <text evidence="11">Catalyzes the anaerobic formation of alpha-ketobutyrate and ammonia from threonine in a two-step reaction. The first step involved a dehydration of threonine and a production of enamine intermediates (aminocrotonate), which tautomerizes to its imine form (iminobutyrate). Both intermediates are unstable and short-lived. The second step is the nonenzymatic hydrolysis of the enamine/imine intermediates to form 2-ketobutyrate and free ammonia. In the low water environment of the cell, the second step is accelerated by RidA.</text>
</comment>
<keyword evidence="9" id="KW-0663">Pyridoxal phosphate</keyword>
<dbReference type="InterPro" id="IPR036052">
    <property type="entry name" value="TrpB-like_PALP_sf"/>
</dbReference>
<keyword evidence="15" id="KW-1185">Reference proteome</keyword>
<dbReference type="InterPro" id="IPR001926">
    <property type="entry name" value="TrpB-like_PALP"/>
</dbReference>
<evidence type="ECO:0000256" key="8">
    <source>
        <dbReference type="ARBA" id="ARBA00022842"/>
    </source>
</evidence>
<dbReference type="GO" id="GO:0030378">
    <property type="term" value="F:serine racemase activity"/>
    <property type="evidence" value="ECO:0007669"/>
    <property type="project" value="TreeGrafter"/>
</dbReference>
<dbReference type="InterPro" id="IPR000634">
    <property type="entry name" value="Ser/Thr_deHydtase_PyrdxlP-BS"/>
</dbReference>
<dbReference type="PANTHER" id="PTHR43050">
    <property type="entry name" value="SERINE / THREONINE RACEMASE FAMILY MEMBER"/>
    <property type="match status" value="1"/>
</dbReference>
<evidence type="ECO:0000256" key="9">
    <source>
        <dbReference type="ARBA" id="ARBA00022898"/>
    </source>
</evidence>
<accession>A0A0W8I2E2</accession>
<evidence type="ECO:0000256" key="6">
    <source>
        <dbReference type="ARBA" id="ARBA00010869"/>
    </source>
</evidence>
<keyword evidence="10" id="KW-0456">Lyase</keyword>
<dbReference type="Gene3D" id="3.40.50.1100">
    <property type="match status" value="2"/>
</dbReference>
<comment type="cofactor">
    <cofactor evidence="2">
        <name>Ca(2+)</name>
        <dbReference type="ChEBI" id="CHEBI:29108"/>
    </cofactor>
</comment>
<dbReference type="Pfam" id="PF00291">
    <property type="entry name" value="PALP"/>
    <property type="match status" value="1"/>
</dbReference>
<evidence type="ECO:0000259" key="13">
    <source>
        <dbReference type="Pfam" id="PF00291"/>
    </source>
</evidence>
<evidence type="ECO:0000256" key="3">
    <source>
        <dbReference type="ARBA" id="ARBA00001933"/>
    </source>
</evidence>
<dbReference type="EC" id="4.3.1.19" evidence="7"/>
<dbReference type="GO" id="GO:1901605">
    <property type="term" value="P:alpha-amino acid metabolic process"/>
    <property type="evidence" value="ECO:0007669"/>
    <property type="project" value="UniProtKB-ARBA"/>
</dbReference>
<evidence type="ECO:0000256" key="10">
    <source>
        <dbReference type="ARBA" id="ARBA00023239"/>
    </source>
</evidence>
<proteinExistence type="inferred from homology"/>
<dbReference type="GO" id="GO:0005524">
    <property type="term" value="F:ATP binding"/>
    <property type="evidence" value="ECO:0007669"/>
    <property type="project" value="TreeGrafter"/>
</dbReference>
<dbReference type="SUPFAM" id="SSF53686">
    <property type="entry name" value="Tryptophan synthase beta subunit-like PLP-dependent enzymes"/>
    <property type="match status" value="1"/>
</dbReference>
<comment type="cofactor">
    <cofactor evidence="4">
        <name>Mn(2+)</name>
        <dbReference type="ChEBI" id="CHEBI:29035"/>
    </cofactor>
</comment>
<evidence type="ECO:0000256" key="7">
    <source>
        <dbReference type="ARBA" id="ARBA00012096"/>
    </source>
</evidence>
<evidence type="ECO:0000256" key="2">
    <source>
        <dbReference type="ARBA" id="ARBA00001913"/>
    </source>
</evidence>
<dbReference type="EMBL" id="LQBL01000031">
    <property type="protein sequence ID" value="KUG51900.1"/>
    <property type="molecule type" value="Genomic_DNA"/>
</dbReference>
<dbReference type="PROSITE" id="PS00165">
    <property type="entry name" value="DEHYDRATASE_SER_THR"/>
    <property type="match status" value="1"/>
</dbReference>
<keyword evidence="8" id="KW-0460">Magnesium</keyword>
<dbReference type="OrthoDB" id="9811476at2"/>
<dbReference type="GO" id="GO:0004794">
    <property type="term" value="F:threonine deaminase activity"/>
    <property type="evidence" value="ECO:0007669"/>
    <property type="project" value="UniProtKB-EC"/>
</dbReference>
<dbReference type="AlphaFoldDB" id="A0A0W8I2E2"/>
<evidence type="ECO:0000256" key="11">
    <source>
        <dbReference type="ARBA" id="ARBA00025527"/>
    </source>
</evidence>
<comment type="cofactor">
    <cofactor evidence="5">
        <name>Mg(2+)</name>
        <dbReference type="ChEBI" id="CHEBI:18420"/>
    </cofactor>
</comment>
<dbReference type="GO" id="GO:0030170">
    <property type="term" value="F:pyridoxal phosphate binding"/>
    <property type="evidence" value="ECO:0007669"/>
    <property type="project" value="InterPro"/>
</dbReference>
<dbReference type="GO" id="GO:0018114">
    <property type="term" value="F:threonine racemase activity"/>
    <property type="evidence" value="ECO:0007669"/>
    <property type="project" value="TreeGrafter"/>
</dbReference>
<feature type="domain" description="Tryptophan synthase beta chain-like PALP" evidence="13">
    <location>
        <begin position="23"/>
        <end position="309"/>
    </location>
</feature>
<comment type="caution">
    <text evidence="14">The sequence shown here is derived from an EMBL/GenBank/DDBJ whole genome shotgun (WGS) entry which is preliminary data.</text>
</comment>
<evidence type="ECO:0000313" key="14">
    <source>
        <dbReference type="EMBL" id="KUG51900.1"/>
    </source>
</evidence>
<comment type="cofactor">
    <cofactor evidence="3">
        <name>pyridoxal 5'-phosphate</name>
        <dbReference type="ChEBI" id="CHEBI:597326"/>
    </cofactor>
</comment>
<comment type="catalytic activity">
    <reaction evidence="1">
        <text>L-threonine = 2-oxobutanoate + NH4(+)</text>
        <dbReference type="Rhea" id="RHEA:22108"/>
        <dbReference type="ChEBI" id="CHEBI:16763"/>
        <dbReference type="ChEBI" id="CHEBI:28938"/>
        <dbReference type="ChEBI" id="CHEBI:57926"/>
        <dbReference type="EC" id="4.3.1.19"/>
    </reaction>
</comment>
<dbReference type="PANTHER" id="PTHR43050:SF1">
    <property type="entry name" value="SERINE RACEMASE"/>
    <property type="match status" value="1"/>
</dbReference>
<reference evidence="14 15" key="1">
    <citation type="submission" date="2015-12" db="EMBL/GenBank/DDBJ databases">
        <title>Serinicoccus chungangenesis strain CD08_5 genome sequencing and assembly.</title>
        <authorList>
            <person name="Chander A.M."/>
            <person name="Kaur G."/>
            <person name="Nair G.R."/>
            <person name="Dhawan D.K."/>
            <person name="Kochhar R.K."/>
            <person name="Mayilraj S."/>
            <person name="Bhadada S.K."/>
        </authorList>
    </citation>
    <scope>NUCLEOTIDE SEQUENCE [LARGE SCALE GENOMIC DNA]</scope>
    <source>
        <strain evidence="14 15">CD08_5</strain>
    </source>
</reference>
<gene>
    <name evidence="14" type="ORF">AVL62_08145</name>
</gene>
<name>A0A0W8I2E2_9MICO</name>
<dbReference type="FunFam" id="3.40.50.1100:FF:000007">
    <property type="entry name" value="L-threonine dehydratase catabolic TdcB"/>
    <property type="match status" value="1"/>
</dbReference>
<sequence>MPLTTLPTYADVEAAAATLAGAAHRTPVLTSRRLDALVGARLLLKAEHLQRVGAFKFRGAFTALSAFDEGQRRAGVVAYSSGNHAQAVALAARELGIPATIVMPHDAPRLKVEATVGYGARVVRYDRYTQDREEIGREIARGSGATVVPPYDHPHVIAGQGTAARELVEDAGPLDVLVTPLGGGGLLAGSVLAVRALCPQARVYGVEPAAGDDARRSLEQGRIVHIDTPVTIADGAQTQHLGELTFPILRSGVDAVVTATDEELVAAMALVAGTLKQVVEPTGVLGLAAVLSGAVPVQEGERVGVVLTGGNVDPERYGQLLGYNRSNDEAVV</sequence>
<dbReference type="CDD" id="cd01562">
    <property type="entry name" value="Thr-dehyd"/>
    <property type="match status" value="1"/>
</dbReference>
<dbReference type="GO" id="GO:0000287">
    <property type="term" value="F:magnesium ion binding"/>
    <property type="evidence" value="ECO:0007669"/>
    <property type="project" value="TreeGrafter"/>
</dbReference>